<dbReference type="InterPro" id="IPR017853">
    <property type="entry name" value="GH"/>
</dbReference>
<dbReference type="AlphaFoldDB" id="A0A4R6VGW9"/>
<name>A0A4R6VGW9_9HYPH</name>
<dbReference type="Gene3D" id="3.40.50.880">
    <property type="match status" value="1"/>
</dbReference>
<dbReference type="InterPro" id="IPR029062">
    <property type="entry name" value="Class_I_gatase-like"/>
</dbReference>
<organism evidence="2 3">
    <name type="scientific">Maritalea mobilis</name>
    <dbReference type="NCBI Taxonomy" id="483324"/>
    <lineage>
        <taxon>Bacteria</taxon>
        <taxon>Pseudomonadati</taxon>
        <taxon>Pseudomonadota</taxon>
        <taxon>Alphaproteobacteria</taxon>
        <taxon>Hyphomicrobiales</taxon>
        <taxon>Devosiaceae</taxon>
        <taxon>Maritalea</taxon>
    </lineage>
</organism>
<dbReference type="Pfam" id="PF08532">
    <property type="entry name" value="Glyco_hydro_42M"/>
    <property type="match status" value="1"/>
</dbReference>
<dbReference type="EMBL" id="SNYR01000003">
    <property type="protein sequence ID" value="TDQ62081.1"/>
    <property type="molecule type" value="Genomic_DNA"/>
</dbReference>
<feature type="domain" description="Beta-galactosidase trimerisation" evidence="1">
    <location>
        <begin position="388"/>
        <end position="441"/>
    </location>
</feature>
<evidence type="ECO:0000313" key="3">
    <source>
        <dbReference type="Proteomes" id="UP000295391"/>
    </source>
</evidence>
<sequence length="672" mass="74949">MSNAFRQVHLDFHTSEAIPEVGQKFDGKAFASAFKRAHVNSVTLFARCHHGWNYYDGKVGQRHPSLNFDLLRAQYDALKAEGIRVPIYITCAWDELSCREHPEWRVITPDGKFLFAGGNLGTQEKVRWGLLDFSTPFMDFLEAQIQEVATLFSDCDGIFLDIAHQYPSCSPSALKQMKEMGLDWTKEEDRLAHAAHVKAEYMRRTTAAAKVARADMPVVHNHGNLTLGDRSILDFNENLEIESLPTGGWGYEHFPIGAKYAETIGADYLGMTGKFHTTWGEFGAFKHPTALQYECGFMLAHGARCSIGDHLHPSGEITQTTYDIIGKAYQEVEEKEPWCVGTKNVAEIAVLSVRAINTPDIPTWEPASVNNIADEGASRLLLEEHQLFDFIDVEAEFSNYRLIIVPDEAEIGAELQQKLQAFVDQGGSLLLTGQSGVDATTHKPLFDFGGEIAGPAQYENAYADYAKNIAADFVHDPVLLGQTGYSLKVTKGESLGQMFDPYFDRCHKHFNGHMNTPYHTEPSEFAAGVVHNRVAYLPYPMFSIYFKAGAVVHRKVLGNLVDLLLGNQRKLRTSLPVGGRVTLRTQVAENRDIVHLLYATPQLRGTFNGQPVEIIQDLPELRQIDVVLKTEKPVSAVKLVPENKDVAFEQATGEVKFTVDKIQGHQMVAVSY</sequence>
<keyword evidence="3" id="KW-1185">Reference proteome</keyword>
<dbReference type="Gene3D" id="3.20.20.80">
    <property type="entry name" value="Glycosidases"/>
    <property type="match status" value="1"/>
</dbReference>
<reference evidence="2 3" key="1">
    <citation type="submission" date="2019-03" db="EMBL/GenBank/DDBJ databases">
        <title>Genomic Encyclopedia of Type Strains, Phase III (KMG-III): the genomes of soil and plant-associated and newly described type strains.</title>
        <authorList>
            <person name="Whitman W."/>
        </authorList>
    </citation>
    <scope>NUCLEOTIDE SEQUENCE [LARGE SCALE GENOMIC DNA]</scope>
    <source>
        <strain evidence="2 3">CGMCC 1.7002</strain>
    </source>
</reference>
<dbReference type="OrthoDB" id="9780891at2"/>
<comment type="caution">
    <text evidence="2">The sequence shown here is derived from an EMBL/GenBank/DDBJ whole genome shotgun (WGS) entry which is preliminary data.</text>
</comment>
<evidence type="ECO:0000313" key="2">
    <source>
        <dbReference type="EMBL" id="TDQ62081.1"/>
    </source>
</evidence>
<protein>
    <submittedName>
        <fullName evidence="2">Beta-galactosidase-like protein</fullName>
    </submittedName>
</protein>
<dbReference type="RefSeq" id="WP_133573751.1">
    <property type="nucleotide sequence ID" value="NZ_SNYR01000003.1"/>
</dbReference>
<dbReference type="GO" id="GO:0004565">
    <property type="term" value="F:beta-galactosidase activity"/>
    <property type="evidence" value="ECO:0007669"/>
    <property type="project" value="InterPro"/>
</dbReference>
<dbReference type="Proteomes" id="UP000295391">
    <property type="component" value="Unassembled WGS sequence"/>
</dbReference>
<proteinExistence type="predicted"/>
<dbReference type="Pfam" id="PF14871">
    <property type="entry name" value="GHL6"/>
    <property type="match status" value="1"/>
</dbReference>
<dbReference type="InterPro" id="IPR013738">
    <property type="entry name" value="Beta_galactosidase_Trimer"/>
</dbReference>
<dbReference type="GO" id="GO:0005975">
    <property type="term" value="P:carbohydrate metabolic process"/>
    <property type="evidence" value="ECO:0007669"/>
    <property type="project" value="InterPro"/>
</dbReference>
<accession>A0A4R6VGW9</accession>
<dbReference type="SUPFAM" id="SSF51445">
    <property type="entry name" value="(Trans)glycosidases"/>
    <property type="match status" value="1"/>
</dbReference>
<dbReference type="InterPro" id="IPR028212">
    <property type="entry name" value="GHL6"/>
</dbReference>
<gene>
    <name evidence="2" type="ORF">ATL17_3185</name>
</gene>
<evidence type="ECO:0000259" key="1">
    <source>
        <dbReference type="Pfam" id="PF08532"/>
    </source>
</evidence>
<dbReference type="SUPFAM" id="SSF52317">
    <property type="entry name" value="Class I glutamine amidotransferase-like"/>
    <property type="match status" value="1"/>
</dbReference>
<dbReference type="CDD" id="cd03143">
    <property type="entry name" value="A4_beta-galactosidase_middle_domain"/>
    <property type="match status" value="1"/>
</dbReference>